<evidence type="ECO:0000259" key="5">
    <source>
        <dbReference type="Pfam" id="PF00347"/>
    </source>
</evidence>
<proteinExistence type="inferred from homology"/>
<dbReference type="EMBL" id="FJ858268">
    <property type="protein sequence ID" value="ACO50715.1"/>
    <property type="molecule type" value="Genomic_DNA"/>
</dbReference>
<dbReference type="InterPro" id="IPR036789">
    <property type="entry name" value="Ribosomal_uL6-like_a/b-dom_sf"/>
</dbReference>
<dbReference type="PIRSF" id="PIRSF002162">
    <property type="entry name" value="Ribosomal_L6"/>
    <property type="match status" value="1"/>
</dbReference>
<evidence type="ECO:0000256" key="4">
    <source>
        <dbReference type="RuleBase" id="RU003869"/>
    </source>
</evidence>
<dbReference type="InterPro" id="IPR002358">
    <property type="entry name" value="Ribosomal_uL6_CS"/>
</dbReference>
<protein>
    <submittedName>
        <fullName evidence="6">Ribosomal protein L6</fullName>
    </submittedName>
</protein>
<dbReference type="PANTHER" id="PTHR11655">
    <property type="entry name" value="60S/50S RIBOSOMAL PROTEIN L6/L9"/>
    <property type="match status" value="1"/>
</dbReference>
<feature type="domain" description="Large ribosomal subunit protein uL6 alpha-beta" evidence="5">
    <location>
        <begin position="88"/>
        <end position="158"/>
    </location>
</feature>
<evidence type="ECO:0000313" key="6">
    <source>
        <dbReference type="EMBL" id="ACO50715.1"/>
    </source>
</evidence>
<comment type="similarity">
    <text evidence="1 4">Belongs to the universal ribosomal protein uL6 family.</text>
</comment>
<dbReference type="PROSITE" id="PS00525">
    <property type="entry name" value="RIBOSOMAL_L6_1"/>
    <property type="match status" value="1"/>
</dbReference>
<keyword evidence="6" id="KW-0496">Mitochondrion</keyword>
<keyword evidence="3 4" id="KW-0687">Ribonucleoprotein</keyword>
<gene>
    <name evidence="6" type="ORF">MicpuC_mit7</name>
</gene>
<dbReference type="GO" id="GO:0019843">
    <property type="term" value="F:rRNA binding"/>
    <property type="evidence" value="ECO:0007669"/>
    <property type="project" value="InterPro"/>
</dbReference>
<dbReference type="SUPFAM" id="SSF56053">
    <property type="entry name" value="Ribosomal protein L6"/>
    <property type="match status" value="1"/>
</dbReference>
<dbReference type="InterPro" id="IPR000702">
    <property type="entry name" value="Ribosomal_uL6-like"/>
</dbReference>
<dbReference type="PANTHER" id="PTHR11655:SF14">
    <property type="entry name" value="LARGE RIBOSOMAL SUBUNIT PROTEIN UL6M"/>
    <property type="match status" value="1"/>
</dbReference>
<geneLocation type="mitochondrion" evidence="6"/>
<sequence length="174" mass="18991">MTFPSVVLTSLEGSLLTMKGPLGVMTFNLAHFDPTGTLGASLIHTEQGSTLHLSVHTNGDSLTIIQSTLRNAIHGVAQGFLVELEAKGVGYKILREGNTMSFKLGLSHTVATEVPKDVVILNPHPQRMMIFGMDKQRVHSIVAQLRALRPPEVYKGKGLVRKGESLRRKEGKKK</sequence>
<dbReference type="PRINTS" id="PR00059">
    <property type="entry name" value="RIBOSOMALL6"/>
</dbReference>
<dbReference type="Pfam" id="PF00347">
    <property type="entry name" value="Ribosomal_L6"/>
    <property type="match status" value="1"/>
</dbReference>
<dbReference type="InterPro" id="IPR019906">
    <property type="entry name" value="Ribosomal_uL6_bac-type"/>
</dbReference>
<organism evidence="6">
    <name type="scientific">Micromonas pusilla (strain CCMP1545)</name>
    <name type="common">Picoplanktonic green alga</name>
    <dbReference type="NCBI Taxonomy" id="564608"/>
    <lineage>
        <taxon>Eukaryota</taxon>
        <taxon>Viridiplantae</taxon>
        <taxon>Chlorophyta</taxon>
        <taxon>Mamiellophyceae</taxon>
        <taxon>Mamiellales</taxon>
        <taxon>Mamiellaceae</taxon>
        <taxon>Micromonas</taxon>
    </lineage>
</organism>
<accession>C1KR83</accession>
<evidence type="ECO:0000256" key="3">
    <source>
        <dbReference type="ARBA" id="ARBA00023274"/>
    </source>
</evidence>
<reference evidence="6" key="1">
    <citation type="submission" date="2009-03" db="EMBL/GenBank/DDBJ databases">
        <title>Green evolution and dynamic adaptations revealed by genomes of the marine picoeukaryotes Micromonas.</title>
        <authorList>
            <person name="Worden A.Z."/>
            <person name="Lee J.-H."/>
            <person name="Mock T."/>
            <person name="Rouze P."/>
            <person name="Simmons M.P."/>
            <person name="Aerts A.L."/>
            <person name="Allen A.E."/>
            <person name="Cuvelier M.L."/>
            <person name="Derelle E."/>
            <person name="Everett M.V."/>
            <person name="Foulon E."/>
            <person name="Grimwood J."/>
            <person name="Gundlach H."/>
            <person name="Henrissat B."/>
            <person name="Napoli C."/>
            <person name="McDonald S.M."/>
            <person name="Schnitzler Parker M."/>
            <person name="Rombauts S."/>
            <person name="Salamov A."/>
            <person name="Von Dassow P."/>
            <person name="Badger J.H."/>
            <person name="Coutinho P.M."/>
            <person name="Demir E."/>
            <person name="Dubchak I."/>
            <person name="Gentemann C."/>
            <person name="Eikrem W."/>
            <person name="Gready J.E."/>
            <person name="John U."/>
            <person name="Lanier W."/>
            <person name="Lindquist E.A."/>
            <person name="Lucas S."/>
            <person name="Mayer K.F.X."/>
            <person name="Moreau H."/>
            <person name="Not F."/>
            <person name="Otillar R."/>
            <person name="Panaud O."/>
            <person name="Pangilinan J."/>
            <person name="Paulsen I."/>
            <person name="Piegu B."/>
            <person name="Poliakov A."/>
            <person name="Robbens S."/>
            <person name="Schmutz J."/>
            <person name="Toulza E."/>
            <person name="Wyss T."/>
            <person name="Zelensky A."/>
            <person name="Zhou K."/>
            <person name="Armbrust E.V."/>
            <person name="Bhattacharya D."/>
            <person name="Goodenough U.W."/>
            <person name="Van de Peer Y."/>
            <person name="Grigoriev I.V."/>
        </authorList>
    </citation>
    <scope>NUCLEOTIDE SEQUENCE</scope>
    <source>
        <strain evidence="6">CCMP1545</strain>
    </source>
</reference>
<name>C1KR83_MICPC</name>
<evidence type="ECO:0000256" key="2">
    <source>
        <dbReference type="ARBA" id="ARBA00022980"/>
    </source>
</evidence>
<dbReference type="Gene3D" id="3.90.930.12">
    <property type="entry name" value="Ribosomal protein L6, alpha-beta domain"/>
    <property type="match status" value="1"/>
</dbReference>
<dbReference type="GO" id="GO:0006412">
    <property type="term" value="P:translation"/>
    <property type="evidence" value="ECO:0007669"/>
    <property type="project" value="InterPro"/>
</dbReference>
<dbReference type="InterPro" id="IPR020040">
    <property type="entry name" value="Ribosomal_uL6_a/b-dom"/>
</dbReference>
<dbReference type="GO" id="GO:0003735">
    <property type="term" value="F:structural constituent of ribosome"/>
    <property type="evidence" value="ECO:0007669"/>
    <property type="project" value="InterPro"/>
</dbReference>
<keyword evidence="2 4" id="KW-0689">Ribosomal protein</keyword>
<evidence type="ECO:0000256" key="1">
    <source>
        <dbReference type="ARBA" id="ARBA00009356"/>
    </source>
</evidence>
<dbReference type="AlphaFoldDB" id="C1KR83"/>
<dbReference type="GO" id="GO:0005762">
    <property type="term" value="C:mitochondrial large ribosomal subunit"/>
    <property type="evidence" value="ECO:0007669"/>
    <property type="project" value="TreeGrafter"/>
</dbReference>